<dbReference type="NCBIfam" id="TIGR03500">
    <property type="entry name" value="FliO_TIGR"/>
    <property type="match status" value="1"/>
</dbReference>
<keyword evidence="9" id="KW-0966">Cell projection</keyword>
<evidence type="ECO:0000256" key="8">
    <source>
        <dbReference type="SAM" id="MobiDB-lite"/>
    </source>
</evidence>
<protein>
    <recommendedName>
        <fullName evidence="7">Flagellar protein</fullName>
    </recommendedName>
</protein>
<evidence type="ECO:0000256" key="6">
    <source>
        <dbReference type="ARBA" id="ARBA00037937"/>
    </source>
</evidence>
<keyword evidence="10" id="KW-1185">Reference proteome</keyword>
<keyword evidence="1 7" id="KW-1003">Cell membrane</keyword>
<dbReference type="RefSeq" id="WP_096672470.1">
    <property type="nucleotide sequence ID" value="NZ_OANS01000002.1"/>
</dbReference>
<dbReference type="OrthoDB" id="9826808at2"/>
<evidence type="ECO:0000256" key="1">
    <source>
        <dbReference type="ARBA" id="ARBA00022475"/>
    </source>
</evidence>
<dbReference type="Proteomes" id="UP000218069">
    <property type="component" value="Unassembled WGS sequence"/>
</dbReference>
<dbReference type="PANTHER" id="PTHR38766">
    <property type="entry name" value="FLAGELLAR PROTEIN FLIO"/>
    <property type="match status" value="1"/>
</dbReference>
<dbReference type="EMBL" id="OANS01000002">
    <property type="protein sequence ID" value="SNX28354.1"/>
    <property type="molecule type" value="Genomic_DNA"/>
</dbReference>
<keyword evidence="2 7" id="KW-0812">Transmembrane</keyword>
<feature type="compositionally biased region" description="Polar residues" evidence="8">
    <location>
        <begin position="159"/>
        <end position="183"/>
    </location>
</feature>
<dbReference type="InterPro" id="IPR022781">
    <property type="entry name" value="Flagellar_biosynth_FliO"/>
</dbReference>
<keyword evidence="9" id="KW-0282">Flagellum</keyword>
<feature type="region of interest" description="Disordered" evidence="8">
    <location>
        <begin position="122"/>
        <end position="188"/>
    </location>
</feature>
<dbReference type="Pfam" id="PF04347">
    <property type="entry name" value="FliO"/>
    <property type="match status" value="1"/>
</dbReference>
<keyword evidence="5 7" id="KW-0975">Bacterial flagellum</keyword>
<accession>A0A240E0A4</accession>
<comment type="similarity">
    <text evidence="6 7">Belongs to the FliO/MopB family.</text>
</comment>
<reference evidence="10" key="1">
    <citation type="submission" date="2017-08" db="EMBL/GenBank/DDBJ databases">
        <authorList>
            <person name="Varghese N."/>
            <person name="Submissions S."/>
        </authorList>
    </citation>
    <scope>NUCLEOTIDE SEQUENCE [LARGE SCALE GENOMIC DNA]</scope>
    <source>
        <strain evidence="10">AP-Melu-1000-B4</strain>
    </source>
</reference>
<organism evidence="9 10">
    <name type="scientific">Polynucleobacter meluiroseus</name>
    <dbReference type="NCBI Taxonomy" id="1938814"/>
    <lineage>
        <taxon>Bacteria</taxon>
        <taxon>Pseudomonadati</taxon>
        <taxon>Pseudomonadota</taxon>
        <taxon>Betaproteobacteria</taxon>
        <taxon>Burkholderiales</taxon>
        <taxon>Burkholderiaceae</taxon>
        <taxon>Polynucleobacter</taxon>
    </lineage>
</organism>
<dbReference type="PANTHER" id="PTHR38766:SF1">
    <property type="entry name" value="FLAGELLAR PROTEIN FLIO"/>
    <property type="match status" value="1"/>
</dbReference>
<proteinExistence type="inferred from homology"/>
<sequence length="205" mass="22893">MTILKIRYWTILSSLFFAEVAMAQVTRVPESDGGPFRVILGLLLVLALIAGLAWAMKKLNHAKIGNQSVAKIVGGVSVGPRERVVVVEIGGNWVVVGVASGQVNSLANFKVSDLDFSDGYEETPFYEDEPMPNPQQSSRAQRQPEPRFQFRSEFDEEQSPPSSQLQEEPRNMQSSFKPQTNATKFHKENVKRFLRKILKVGDGNE</sequence>
<feature type="compositionally biased region" description="Basic and acidic residues" evidence="8">
    <location>
        <begin position="142"/>
        <end position="153"/>
    </location>
</feature>
<name>A0A240E0A4_9BURK</name>
<evidence type="ECO:0000256" key="5">
    <source>
        <dbReference type="ARBA" id="ARBA00023143"/>
    </source>
</evidence>
<evidence type="ECO:0000256" key="2">
    <source>
        <dbReference type="ARBA" id="ARBA00022692"/>
    </source>
</evidence>
<gene>
    <name evidence="9" type="ORF">SAMN06295945_0682</name>
</gene>
<keyword evidence="4 7" id="KW-0472">Membrane</keyword>
<keyword evidence="9" id="KW-0969">Cilium</keyword>
<evidence type="ECO:0000256" key="4">
    <source>
        <dbReference type="ARBA" id="ARBA00023136"/>
    </source>
</evidence>
<dbReference type="InterPro" id="IPR052205">
    <property type="entry name" value="FliO/MopB"/>
</dbReference>
<evidence type="ECO:0000256" key="3">
    <source>
        <dbReference type="ARBA" id="ARBA00022989"/>
    </source>
</evidence>
<evidence type="ECO:0000313" key="9">
    <source>
        <dbReference type="EMBL" id="SNX28354.1"/>
    </source>
</evidence>
<feature type="transmembrane region" description="Helical" evidence="7">
    <location>
        <begin position="39"/>
        <end position="56"/>
    </location>
</feature>
<comment type="subcellular location">
    <subcellularLocation>
        <location evidence="7">Cell membrane</location>
    </subcellularLocation>
    <subcellularLocation>
        <location evidence="7">Bacterial flagellum basal body</location>
    </subcellularLocation>
</comment>
<evidence type="ECO:0000313" key="10">
    <source>
        <dbReference type="Proteomes" id="UP000218069"/>
    </source>
</evidence>
<evidence type="ECO:0000256" key="7">
    <source>
        <dbReference type="RuleBase" id="RU362064"/>
    </source>
</evidence>
<dbReference type="GO" id="GO:0005886">
    <property type="term" value="C:plasma membrane"/>
    <property type="evidence" value="ECO:0007669"/>
    <property type="project" value="UniProtKB-SubCell"/>
</dbReference>
<dbReference type="GO" id="GO:0044781">
    <property type="term" value="P:bacterial-type flagellum organization"/>
    <property type="evidence" value="ECO:0007669"/>
    <property type="project" value="UniProtKB-UniRule"/>
</dbReference>
<dbReference type="AlphaFoldDB" id="A0A240E0A4"/>
<dbReference type="GO" id="GO:0009425">
    <property type="term" value="C:bacterial-type flagellum basal body"/>
    <property type="evidence" value="ECO:0007669"/>
    <property type="project" value="UniProtKB-SubCell"/>
</dbReference>
<keyword evidence="3 7" id="KW-1133">Transmembrane helix</keyword>